<protein>
    <submittedName>
        <fullName evidence="5">Transmembrane and TPR repeat-containing protein 4</fullName>
    </submittedName>
</protein>
<dbReference type="Proteomes" id="UP000326759">
    <property type="component" value="Unassembled WGS sequence"/>
</dbReference>
<feature type="repeat" description="TPR" evidence="3">
    <location>
        <begin position="551"/>
        <end position="584"/>
    </location>
</feature>
<feature type="transmembrane region" description="Helical" evidence="4">
    <location>
        <begin position="246"/>
        <end position="267"/>
    </location>
</feature>
<dbReference type="Gene3D" id="1.25.40.10">
    <property type="entry name" value="Tetratricopeptide repeat domain"/>
    <property type="match status" value="2"/>
</dbReference>
<dbReference type="GO" id="GO:0030968">
    <property type="term" value="P:endoplasmic reticulum unfolded protein response"/>
    <property type="evidence" value="ECO:0007669"/>
    <property type="project" value="TreeGrafter"/>
</dbReference>
<feature type="transmembrane region" description="Helical" evidence="4">
    <location>
        <begin position="216"/>
        <end position="234"/>
    </location>
</feature>
<evidence type="ECO:0000256" key="4">
    <source>
        <dbReference type="SAM" id="Phobius"/>
    </source>
</evidence>
<feature type="transmembrane region" description="Helical" evidence="4">
    <location>
        <begin position="127"/>
        <end position="148"/>
    </location>
</feature>
<keyword evidence="1" id="KW-0677">Repeat</keyword>
<keyword evidence="4" id="KW-0472">Membrane</keyword>
<dbReference type="GO" id="GO:0000030">
    <property type="term" value="F:mannosyltransferase activity"/>
    <property type="evidence" value="ECO:0007669"/>
    <property type="project" value="TreeGrafter"/>
</dbReference>
<feature type="repeat" description="TPR" evidence="3">
    <location>
        <begin position="415"/>
        <end position="448"/>
    </location>
</feature>
<evidence type="ECO:0000256" key="2">
    <source>
        <dbReference type="ARBA" id="ARBA00022803"/>
    </source>
</evidence>
<dbReference type="SMART" id="SM00028">
    <property type="entry name" value="TPR"/>
    <property type="match status" value="7"/>
</dbReference>
<feature type="repeat" description="TPR" evidence="3">
    <location>
        <begin position="619"/>
        <end position="652"/>
    </location>
</feature>
<keyword evidence="4 5" id="KW-0812">Transmembrane</keyword>
<dbReference type="InterPro" id="IPR052346">
    <property type="entry name" value="O-mannosyl-transferase_TMTC"/>
</dbReference>
<keyword evidence="4" id="KW-1133">Transmembrane helix</keyword>
<feature type="repeat" description="TPR" evidence="3">
    <location>
        <begin position="449"/>
        <end position="482"/>
    </location>
</feature>
<feature type="transmembrane region" description="Helical" evidence="4">
    <location>
        <begin position="370"/>
        <end position="388"/>
    </location>
</feature>
<feature type="repeat" description="TPR" evidence="3">
    <location>
        <begin position="517"/>
        <end position="550"/>
    </location>
</feature>
<evidence type="ECO:0000313" key="6">
    <source>
        <dbReference type="Proteomes" id="UP000326759"/>
    </source>
</evidence>
<comment type="caution">
    <text evidence="5">The sequence shown here is derived from an EMBL/GenBank/DDBJ whole genome shotgun (WGS) entry which is preliminary data.</text>
</comment>
<feature type="repeat" description="TPR" evidence="3">
    <location>
        <begin position="585"/>
        <end position="618"/>
    </location>
</feature>
<dbReference type="GO" id="GO:0035269">
    <property type="term" value="P:protein O-linked glycosylation via mannose"/>
    <property type="evidence" value="ECO:0007669"/>
    <property type="project" value="TreeGrafter"/>
</dbReference>
<keyword evidence="2 3" id="KW-0802">TPR repeat</keyword>
<sequence length="674" mass="75806">MMEKNGASKSNKSRAPLFKTSISWDQEVPAPVLPFYGAAFFVALFAALCFYNSLNGDFVFDDSEAIVNNNDIRSDTPISSLFRNDFWGTRLTHPSSHKSYRPLTVFSFRLNYLIGGLKPFNYHVCNLILHCVVSVMSLQIFSVVYGNAPRAALLSSVLFATHPVHTEAVSGIVGRADLLCALFVFIALLCYVRAINETYKWQNKKKEDSCLRKPRIINILYFSVALSTTIAMLSKEVGITALGLCSAYDVLMAHGGIVGRMIIIGLLERNFASVYWKQIQEGTLRNLINRHVFLVIVGVLLLVIRWIVMGSTVPNILISLALGIIPFLPASNLFFRVGFVIAERVLYIPVAGLCILVVAGMRELRAANLIGKRCLQFGYVILITVFILRCRQRSRDWLTENQLFKSGLDVCPLNAKVHYNMGKVAADAGDVDEAVRRYREAIRLNKDYDQAMNNLANILKDQGQLDEALQLLLRATTIRPDFAAAWMNLGIIQASLGLHKDAENSYLTALKHRSVYPDCLYNLGNLYLDIGHHSKALLTWTNATLLKPSLAVAWTNMLILLDSEGQYERAVEIAHEALRHLPNEASLHFNLANTLGKLNEYEISEKHFLRATELEPTNANYWANLGVLYHRWKKYELAEKTYRHTLSLSPLMKSTQYNLSMLLKSMSKKGGSKR</sequence>
<dbReference type="EMBL" id="SEYY01020743">
    <property type="protein sequence ID" value="KAB7497061.1"/>
    <property type="molecule type" value="Genomic_DNA"/>
</dbReference>
<proteinExistence type="predicted"/>
<dbReference type="GO" id="GO:0005783">
    <property type="term" value="C:endoplasmic reticulum"/>
    <property type="evidence" value="ECO:0007669"/>
    <property type="project" value="TreeGrafter"/>
</dbReference>
<dbReference type="Pfam" id="PF13431">
    <property type="entry name" value="TPR_17"/>
    <property type="match status" value="1"/>
</dbReference>
<keyword evidence="6" id="KW-1185">Reference proteome</keyword>
<dbReference type="InterPro" id="IPR019734">
    <property type="entry name" value="TPR_rpt"/>
</dbReference>
<feature type="transmembrane region" description="Helical" evidence="4">
    <location>
        <begin position="168"/>
        <end position="195"/>
    </location>
</feature>
<gene>
    <name evidence="5" type="primary">Tmtc4</name>
    <name evidence="5" type="ORF">Anas_04591</name>
</gene>
<evidence type="ECO:0000313" key="5">
    <source>
        <dbReference type="EMBL" id="KAB7497061.1"/>
    </source>
</evidence>
<feature type="transmembrane region" description="Helical" evidence="4">
    <location>
        <begin position="33"/>
        <end position="51"/>
    </location>
</feature>
<accession>A0A5N5SSA2</accession>
<feature type="transmembrane region" description="Helical" evidence="4">
    <location>
        <begin position="346"/>
        <end position="364"/>
    </location>
</feature>
<dbReference type="SUPFAM" id="SSF48452">
    <property type="entry name" value="TPR-like"/>
    <property type="match status" value="2"/>
</dbReference>
<evidence type="ECO:0000256" key="1">
    <source>
        <dbReference type="ARBA" id="ARBA00022737"/>
    </source>
</evidence>
<name>A0A5N5SSA2_9CRUS</name>
<dbReference type="AlphaFoldDB" id="A0A5N5SSA2"/>
<dbReference type="Pfam" id="PF13432">
    <property type="entry name" value="TPR_16"/>
    <property type="match status" value="1"/>
</dbReference>
<feature type="transmembrane region" description="Helical" evidence="4">
    <location>
        <begin position="314"/>
        <end position="334"/>
    </location>
</feature>
<reference evidence="5 6" key="1">
    <citation type="journal article" date="2019" name="PLoS Biol.">
        <title>Sex chromosomes control vertical transmission of feminizing Wolbachia symbionts in an isopod.</title>
        <authorList>
            <person name="Becking T."/>
            <person name="Chebbi M.A."/>
            <person name="Giraud I."/>
            <person name="Moumen B."/>
            <person name="Laverre T."/>
            <person name="Caubet Y."/>
            <person name="Peccoud J."/>
            <person name="Gilbert C."/>
            <person name="Cordaux R."/>
        </authorList>
    </citation>
    <scope>NUCLEOTIDE SEQUENCE [LARGE SCALE GENOMIC DNA]</scope>
    <source>
        <strain evidence="5">ANa2</strain>
        <tissue evidence="5">Whole body excluding digestive tract and cuticle</tissue>
    </source>
</reference>
<dbReference type="InterPro" id="IPR011990">
    <property type="entry name" value="TPR-like_helical_dom_sf"/>
</dbReference>
<evidence type="ECO:0000256" key="3">
    <source>
        <dbReference type="PROSITE-ProRule" id="PRU00339"/>
    </source>
</evidence>
<dbReference type="PROSITE" id="PS50005">
    <property type="entry name" value="TPR"/>
    <property type="match status" value="6"/>
</dbReference>
<dbReference type="PANTHER" id="PTHR44227:SF3">
    <property type="entry name" value="PROTEIN O-MANNOSYL-TRANSFERASE TMTC4"/>
    <property type="match status" value="1"/>
</dbReference>
<dbReference type="OrthoDB" id="19588at2759"/>
<feature type="transmembrane region" description="Helical" evidence="4">
    <location>
        <begin position="288"/>
        <end position="308"/>
    </location>
</feature>
<organism evidence="5 6">
    <name type="scientific">Armadillidium nasatum</name>
    <dbReference type="NCBI Taxonomy" id="96803"/>
    <lineage>
        <taxon>Eukaryota</taxon>
        <taxon>Metazoa</taxon>
        <taxon>Ecdysozoa</taxon>
        <taxon>Arthropoda</taxon>
        <taxon>Crustacea</taxon>
        <taxon>Multicrustacea</taxon>
        <taxon>Malacostraca</taxon>
        <taxon>Eumalacostraca</taxon>
        <taxon>Peracarida</taxon>
        <taxon>Isopoda</taxon>
        <taxon>Oniscidea</taxon>
        <taxon>Crinocheta</taxon>
        <taxon>Armadillidiidae</taxon>
        <taxon>Armadillidium</taxon>
    </lineage>
</organism>
<dbReference type="PROSITE" id="PS50293">
    <property type="entry name" value="TPR_REGION"/>
    <property type="match status" value="1"/>
</dbReference>
<dbReference type="PANTHER" id="PTHR44227">
    <property type="match status" value="1"/>
</dbReference>